<dbReference type="CDD" id="cd06455">
    <property type="entry name" value="M3A_TOP"/>
    <property type="match status" value="1"/>
</dbReference>
<evidence type="ECO:0000256" key="6">
    <source>
        <dbReference type="ARBA" id="ARBA00022801"/>
    </source>
</evidence>
<evidence type="ECO:0000313" key="11">
    <source>
        <dbReference type="EMBL" id="KAF7250165.1"/>
    </source>
</evidence>
<comment type="caution">
    <text evidence="11">The sequence shown here is derived from an EMBL/GenBank/DDBJ whole genome shotgun (WGS) entry which is preliminary data.</text>
</comment>
<keyword evidence="12" id="KW-1185">Reference proteome</keyword>
<dbReference type="FunFam" id="3.40.390.10:FF:000006">
    <property type="entry name" value="Thimet oligopeptidase 1"/>
    <property type="match status" value="1"/>
</dbReference>
<keyword evidence="6 9" id="KW-0378">Hydrolase</keyword>
<dbReference type="PANTHER" id="PTHR11804:SF84">
    <property type="entry name" value="SACCHAROLYSIN"/>
    <property type="match status" value="1"/>
</dbReference>
<dbReference type="SUPFAM" id="SSF55486">
    <property type="entry name" value="Metalloproteases ('zincins'), catalytic domain"/>
    <property type="match status" value="1"/>
</dbReference>
<dbReference type="EMBL" id="JTDE01005286">
    <property type="protein sequence ID" value="KAF7250165.1"/>
    <property type="molecule type" value="Genomic_DNA"/>
</dbReference>
<keyword evidence="8 9" id="KW-0482">Metalloprotease</keyword>
<dbReference type="OrthoDB" id="534666at2759"/>
<evidence type="ECO:0000259" key="10">
    <source>
        <dbReference type="Pfam" id="PF01432"/>
    </source>
</evidence>
<comment type="cofactor">
    <cofactor evidence="9">
        <name>Zn(2+)</name>
        <dbReference type="ChEBI" id="CHEBI:29105"/>
    </cofactor>
    <text evidence="9">Binds 1 zinc ion.</text>
</comment>
<dbReference type="InterPro" id="IPR024080">
    <property type="entry name" value="Neurolysin/TOP_N"/>
</dbReference>
<dbReference type="GO" id="GO:0006518">
    <property type="term" value="P:peptide metabolic process"/>
    <property type="evidence" value="ECO:0007669"/>
    <property type="project" value="TreeGrafter"/>
</dbReference>
<evidence type="ECO:0000256" key="2">
    <source>
        <dbReference type="ARBA" id="ARBA00006040"/>
    </source>
</evidence>
<accession>A0A8S9YHR6</accession>
<dbReference type="InterPro" id="IPR024077">
    <property type="entry name" value="Neurolysin/TOP_dom2"/>
</dbReference>
<gene>
    <name evidence="11" type="ORF">EG68_09511</name>
</gene>
<dbReference type="Gene3D" id="3.40.390.10">
    <property type="entry name" value="Collagenase (Catalytic Domain)"/>
    <property type="match status" value="1"/>
</dbReference>
<dbReference type="GO" id="GO:0046872">
    <property type="term" value="F:metal ion binding"/>
    <property type="evidence" value="ECO:0007669"/>
    <property type="project" value="UniProtKB-UniRule"/>
</dbReference>
<keyword evidence="3" id="KW-0963">Cytoplasm</keyword>
<dbReference type="PANTHER" id="PTHR11804">
    <property type="entry name" value="PROTEASE M3 THIMET OLIGOPEPTIDASE-RELATED"/>
    <property type="match status" value="1"/>
</dbReference>
<dbReference type="GO" id="GO:0005758">
    <property type="term" value="C:mitochondrial intermembrane space"/>
    <property type="evidence" value="ECO:0007669"/>
    <property type="project" value="TreeGrafter"/>
</dbReference>
<sequence length="685" mass="78187">MLLLNRMFRFALRRMSSVSGCHISWNISVENVESRTTSLIEKARSMYDAVAATSDVSWESTAQKLSLFEADYFTEKNALDFPQYVFPSKEIRDASVNATRKISDVEVELEMRKDVFDKFVLVQSQLDSTVPPEVRRYVDRKVRDGRRNGLHLDEEGRKKIEALSKEENRLCIDFTHALNEECTVMEFTKDELAGCPHDFISGLKCAPSGKLQLSLKYPHYFPASEKAENPETRKALECAFNSRCIKENRPILKRLMEVRKERSSLLDFPTHADFMLDTRMAKTAQNVASFLQEVAQKLELLRSKECARLLELKKEECDRLGLPFVNKLEPWDFRYYMNLAKERDYSVDQQKLKKYFPLDAVKAGVLRLYQHLLGLTFARVETTDIWHPEVEMYSVTDTTTETLLGYFYLDLHPRDGKYSHAAVFELQPGCVRSSTNASGEGTERQVTMAAMVANFTGPTAEQSVAYLLHDEVETFFHEFGHLMHQLCARADMAIFSGTRVETDFVECPSQMLENWVWTEDGLKALLGDTFSSMPRDLLDSLLASRTAGAGLFYARQLLLAAFDQAIHTSRWNDDPQEVYVELSRKMIGIDPSPCTCMPASFAHLAGGYDARYYGYMWSLVFSADLYETRFHHAPDGGCLSTSVGLEYRRKILQPGGTKDAVDMLRDFLGREPESKAFFKLLGIEA</sequence>
<evidence type="ECO:0000256" key="9">
    <source>
        <dbReference type="RuleBase" id="RU003435"/>
    </source>
</evidence>
<dbReference type="GO" id="GO:0004222">
    <property type="term" value="F:metalloendopeptidase activity"/>
    <property type="evidence" value="ECO:0007669"/>
    <property type="project" value="InterPro"/>
</dbReference>
<evidence type="ECO:0000256" key="1">
    <source>
        <dbReference type="ARBA" id="ARBA00004496"/>
    </source>
</evidence>
<evidence type="ECO:0000256" key="4">
    <source>
        <dbReference type="ARBA" id="ARBA00022670"/>
    </source>
</evidence>
<dbReference type="Gene3D" id="1.10.1370.10">
    <property type="entry name" value="Neurolysin, domain 3"/>
    <property type="match status" value="1"/>
</dbReference>
<keyword evidence="5 9" id="KW-0479">Metal-binding</keyword>
<keyword evidence="4 9" id="KW-0645">Protease</keyword>
<dbReference type="GO" id="GO:0006508">
    <property type="term" value="P:proteolysis"/>
    <property type="evidence" value="ECO:0007669"/>
    <property type="project" value="UniProtKB-KW"/>
</dbReference>
<dbReference type="Pfam" id="PF01432">
    <property type="entry name" value="Peptidase_M3"/>
    <property type="match status" value="1"/>
</dbReference>
<evidence type="ECO:0000256" key="3">
    <source>
        <dbReference type="ARBA" id="ARBA00022490"/>
    </source>
</evidence>
<reference evidence="11" key="1">
    <citation type="submission" date="2019-07" db="EMBL/GenBank/DDBJ databases">
        <title>Annotation for the trematode Paragonimus miyazaki's.</title>
        <authorList>
            <person name="Choi Y.-J."/>
        </authorList>
    </citation>
    <scope>NUCLEOTIDE SEQUENCE</scope>
    <source>
        <strain evidence="11">Japan</strain>
    </source>
</reference>
<dbReference type="AlphaFoldDB" id="A0A8S9YHR6"/>
<name>A0A8S9YHR6_9TREM</name>
<keyword evidence="7 9" id="KW-0862">Zinc</keyword>
<dbReference type="Gene3D" id="1.20.1050.40">
    <property type="entry name" value="Endopeptidase. Chain P, domain 1"/>
    <property type="match status" value="1"/>
</dbReference>
<evidence type="ECO:0000256" key="5">
    <source>
        <dbReference type="ARBA" id="ARBA00022723"/>
    </source>
</evidence>
<dbReference type="InterPro" id="IPR001567">
    <property type="entry name" value="Pept_M3A_M3B_dom"/>
</dbReference>
<dbReference type="InterPro" id="IPR045090">
    <property type="entry name" value="Pept_M3A_M3B"/>
</dbReference>
<proteinExistence type="inferred from homology"/>
<organism evidence="11 12">
    <name type="scientific">Paragonimus skrjabini miyazakii</name>
    <dbReference type="NCBI Taxonomy" id="59628"/>
    <lineage>
        <taxon>Eukaryota</taxon>
        <taxon>Metazoa</taxon>
        <taxon>Spiralia</taxon>
        <taxon>Lophotrochozoa</taxon>
        <taxon>Platyhelminthes</taxon>
        <taxon>Trematoda</taxon>
        <taxon>Digenea</taxon>
        <taxon>Plagiorchiida</taxon>
        <taxon>Troglotremata</taxon>
        <taxon>Troglotrematidae</taxon>
        <taxon>Paragonimus</taxon>
    </lineage>
</organism>
<comment type="similarity">
    <text evidence="2 9">Belongs to the peptidase M3 family.</text>
</comment>
<dbReference type="Proteomes" id="UP000822476">
    <property type="component" value="Unassembled WGS sequence"/>
</dbReference>
<evidence type="ECO:0000313" key="12">
    <source>
        <dbReference type="Proteomes" id="UP000822476"/>
    </source>
</evidence>
<dbReference type="InterPro" id="IPR024079">
    <property type="entry name" value="MetalloPept_cat_dom_sf"/>
</dbReference>
<evidence type="ECO:0000256" key="7">
    <source>
        <dbReference type="ARBA" id="ARBA00022833"/>
    </source>
</evidence>
<feature type="domain" description="Peptidase M3A/M3B catalytic" evidence="10">
    <location>
        <begin position="226"/>
        <end position="680"/>
    </location>
</feature>
<dbReference type="FunFam" id="1.20.1050.40:FF:000001">
    <property type="entry name" value="Thimet oligopeptidase 1"/>
    <property type="match status" value="1"/>
</dbReference>
<comment type="subcellular location">
    <subcellularLocation>
        <location evidence="1">Cytoplasm</location>
    </subcellularLocation>
</comment>
<protein>
    <recommendedName>
        <fullName evidence="10">Peptidase M3A/M3B catalytic domain-containing protein</fullName>
    </recommendedName>
</protein>
<evidence type="ECO:0000256" key="8">
    <source>
        <dbReference type="ARBA" id="ARBA00023049"/>
    </source>
</evidence>